<name>A0A0F8ZSU8_9ZZZZ</name>
<reference evidence="1" key="1">
    <citation type="journal article" date="2015" name="Nature">
        <title>Complex archaea that bridge the gap between prokaryotes and eukaryotes.</title>
        <authorList>
            <person name="Spang A."/>
            <person name="Saw J.H."/>
            <person name="Jorgensen S.L."/>
            <person name="Zaremba-Niedzwiedzka K."/>
            <person name="Martijn J."/>
            <person name="Lind A.E."/>
            <person name="van Eijk R."/>
            <person name="Schleper C."/>
            <person name="Guy L."/>
            <person name="Ettema T.J."/>
        </authorList>
    </citation>
    <scope>NUCLEOTIDE SEQUENCE</scope>
</reference>
<organism evidence="1">
    <name type="scientific">marine sediment metagenome</name>
    <dbReference type="NCBI Taxonomy" id="412755"/>
    <lineage>
        <taxon>unclassified sequences</taxon>
        <taxon>metagenomes</taxon>
        <taxon>ecological metagenomes</taxon>
    </lineage>
</organism>
<protein>
    <submittedName>
        <fullName evidence="1">Uncharacterized protein</fullName>
    </submittedName>
</protein>
<sequence length="74" mass="8493">MIEAHLRLPPDEWTWSIHRVEQDTHRAAIEVTGVPKLGQRVDGLICVMRRAKKRAPKWYRVGYKLGQPATGDTT</sequence>
<dbReference type="AlphaFoldDB" id="A0A0F8ZSU8"/>
<dbReference type="EMBL" id="LAZR01061723">
    <property type="protein sequence ID" value="KKK63006.1"/>
    <property type="molecule type" value="Genomic_DNA"/>
</dbReference>
<proteinExistence type="predicted"/>
<comment type="caution">
    <text evidence="1">The sequence shown here is derived from an EMBL/GenBank/DDBJ whole genome shotgun (WGS) entry which is preliminary data.</text>
</comment>
<gene>
    <name evidence="1" type="ORF">LCGC14_2998660</name>
</gene>
<accession>A0A0F8ZSU8</accession>
<evidence type="ECO:0000313" key="1">
    <source>
        <dbReference type="EMBL" id="KKK63006.1"/>
    </source>
</evidence>